<dbReference type="RefSeq" id="WP_316968142.1">
    <property type="nucleotide sequence ID" value="NZ_JARFPL010000005.1"/>
</dbReference>
<organism evidence="1 2">
    <name type="scientific">Candidatus Methanocrinis alkalitolerans</name>
    <dbReference type="NCBI Taxonomy" id="3033395"/>
    <lineage>
        <taxon>Archaea</taxon>
        <taxon>Methanobacteriati</taxon>
        <taxon>Methanobacteriota</taxon>
        <taxon>Stenosarchaea group</taxon>
        <taxon>Methanomicrobia</taxon>
        <taxon>Methanotrichales</taxon>
        <taxon>Methanotrichaceae</taxon>
        <taxon>Methanocrinis</taxon>
    </lineage>
</organism>
<proteinExistence type="predicted"/>
<reference evidence="1 2" key="1">
    <citation type="submission" date="2023-03" db="EMBL/GenBank/DDBJ databases">
        <title>Whole genome sequencing of Methanotrichaceae archaeon M04Ac.</title>
        <authorList>
            <person name="Khomyakova M.A."/>
            <person name="Merkel A.Y."/>
            <person name="Slobodkin A.I."/>
        </authorList>
    </citation>
    <scope>NUCLEOTIDE SEQUENCE [LARGE SCALE GENOMIC DNA]</scope>
    <source>
        <strain evidence="1 2">M04Ac</strain>
    </source>
</reference>
<sequence>MRRLYLSALAVAGLVALASGHMLFAVFPEDVSEDSDVNIWITYSHDVEGETAPQLAKAVVISPDGTEGLSLAERDGGLAGKVMVGDPGCYLLDYEMEPTYFDPGWIGFSGESSFLPKYGRAVMPVGAGRDCEISTGEGLEIVPQVDMTGIGRGDQFRAAALWNGEMVEGDFTAMVVKTPEDLLTVLHAYESEVEGTTGDGTIEFALSKPGLWVVSFEATIDESGTWTATSDDPSGRYRNGDSLDYDQIAPTAYLTFWCGR</sequence>
<gene>
    <name evidence="1" type="ORF">P0O24_02400</name>
</gene>
<protein>
    <submittedName>
        <fullName evidence="1">DUF4198 domain-containing protein</fullName>
    </submittedName>
</protein>
<dbReference type="Proteomes" id="UP001215956">
    <property type="component" value="Unassembled WGS sequence"/>
</dbReference>
<evidence type="ECO:0000313" key="1">
    <source>
        <dbReference type="EMBL" id="MDF0592431.1"/>
    </source>
</evidence>
<dbReference type="Pfam" id="PF10670">
    <property type="entry name" value="DUF4198"/>
    <property type="match status" value="1"/>
</dbReference>
<name>A0ABT5XCQ4_9EURY</name>
<comment type="caution">
    <text evidence="1">The sequence shown here is derived from an EMBL/GenBank/DDBJ whole genome shotgun (WGS) entry which is preliminary data.</text>
</comment>
<dbReference type="EMBL" id="JARFPL010000005">
    <property type="protein sequence ID" value="MDF0592431.1"/>
    <property type="molecule type" value="Genomic_DNA"/>
</dbReference>
<evidence type="ECO:0000313" key="2">
    <source>
        <dbReference type="Proteomes" id="UP001215956"/>
    </source>
</evidence>
<keyword evidence="2" id="KW-1185">Reference proteome</keyword>
<accession>A0ABT5XCQ4</accession>
<dbReference type="InterPro" id="IPR019613">
    <property type="entry name" value="DUF4198"/>
</dbReference>